<name>A0A4C1VJT6_EUMVA</name>
<dbReference type="OrthoDB" id="10063284at2759"/>
<evidence type="ECO:0000313" key="1">
    <source>
        <dbReference type="EMBL" id="GBP38850.1"/>
    </source>
</evidence>
<evidence type="ECO:0000313" key="2">
    <source>
        <dbReference type="Proteomes" id="UP000299102"/>
    </source>
</evidence>
<dbReference type="EMBL" id="BGZK01000355">
    <property type="protein sequence ID" value="GBP38850.1"/>
    <property type="molecule type" value="Genomic_DNA"/>
</dbReference>
<dbReference type="Proteomes" id="UP000299102">
    <property type="component" value="Unassembled WGS sequence"/>
</dbReference>
<accession>A0A4C1VJT6</accession>
<protein>
    <submittedName>
        <fullName evidence="1">Uncharacterized protein</fullName>
    </submittedName>
</protein>
<sequence>MCETLKAVLKRTSSPRRSIPRAPFRCSHPPRRPRALRCVAIKLEALRLFVEEKRIHLAEEAIDFAVQKSEEYNIPMERRIRSKKRMLGELASSTDDGLTLRAQTNKNMYPYGYDFDAIYPDETESEENIEDTHVTLVPDPIVVRGAGNMTV</sequence>
<gene>
    <name evidence="1" type="ORF">EVAR_32366_1</name>
</gene>
<keyword evidence="2" id="KW-1185">Reference proteome</keyword>
<comment type="caution">
    <text evidence="1">The sequence shown here is derived from an EMBL/GenBank/DDBJ whole genome shotgun (WGS) entry which is preliminary data.</text>
</comment>
<dbReference type="AlphaFoldDB" id="A0A4C1VJT6"/>
<reference evidence="1 2" key="1">
    <citation type="journal article" date="2019" name="Commun. Biol.">
        <title>The bagworm genome reveals a unique fibroin gene that provides high tensile strength.</title>
        <authorList>
            <person name="Kono N."/>
            <person name="Nakamura H."/>
            <person name="Ohtoshi R."/>
            <person name="Tomita M."/>
            <person name="Numata K."/>
            <person name="Arakawa K."/>
        </authorList>
    </citation>
    <scope>NUCLEOTIDE SEQUENCE [LARGE SCALE GENOMIC DNA]</scope>
</reference>
<proteinExistence type="predicted"/>
<organism evidence="1 2">
    <name type="scientific">Eumeta variegata</name>
    <name type="common">Bagworm moth</name>
    <name type="synonym">Eumeta japonica</name>
    <dbReference type="NCBI Taxonomy" id="151549"/>
    <lineage>
        <taxon>Eukaryota</taxon>
        <taxon>Metazoa</taxon>
        <taxon>Ecdysozoa</taxon>
        <taxon>Arthropoda</taxon>
        <taxon>Hexapoda</taxon>
        <taxon>Insecta</taxon>
        <taxon>Pterygota</taxon>
        <taxon>Neoptera</taxon>
        <taxon>Endopterygota</taxon>
        <taxon>Lepidoptera</taxon>
        <taxon>Glossata</taxon>
        <taxon>Ditrysia</taxon>
        <taxon>Tineoidea</taxon>
        <taxon>Psychidae</taxon>
        <taxon>Oiketicinae</taxon>
        <taxon>Eumeta</taxon>
    </lineage>
</organism>